<dbReference type="EMBL" id="JAMTCG010000001">
    <property type="protein sequence ID" value="MCP2159285.1"/>
    <property type="molecule type" value="Genomic_DNA"/>
</dbReference>
<evidence type="ECO:0000256" key="4">
    <source>
        <dbReference type="ARBA" id="ARBA00023014"/>
    </source>
</evidence>
<organism evidence="6 7">
    <name type="scientific">Williamsia serinedens</name>
    <dbReference type="NCBI Taxonomy" id="391736"/>
    <lineage>
        <taxon>Bacteria</taxon>
        <taxon>Bacillati</taxon>
        <taxon>Actinomycetota</taxon>
        <taxon>Actinomycetes</taxon>
        <taxon>Mycobacteriales</taxon>
        <taxon>Nocardiaceae</taxon>
        <taxon>Williamsia</taxon>
    </lineage>
</organism>
<dbReference type="PANTHER" id="PTHR21496:SF23">
    <property type="entry name" value="3-PHENYLPROPIONATE_CINNAMIC ACID DIOXYGENASE FERREDOXIN SUBUNIT"/>
    <property type="match status" value="1"/>
</dbReference>
<dbReference type="Pfam" id="PF00355">
    <property type="entry name" value="Rieske"/>
    <property type="match status" value="1"/>
</dbReference>
<dbReference type="Proteomes" id="UP001205740">
    <property type="component" value="Unassembled WGS sequence"/>
</dbReference>
<feature type="domain" description="Rieske" evidence="5">
    <location>
        <begin position="10"/>
        <end position="105"/>
    </location>
</feature>
<keyword evidence="2" id="KW-0479">Metal-binding</keyword>
<accession>A0ABT1GWF1</accession>
<dbReference type="InterPro" id="IPR036922">
    <property type="entry name" value="Rieske_2Fe-2S_sf"/>
</dbReference>
<keyword evidence="3" id="KW-0408">Iron</keyword>
<evidence type="ECO:0000313" key="7">
    <source>
        <dbReference type="Proteomes" id="UP001205740"/>
    </source>
</evidence>
<dbReference type="Gene3D" id="2.102.10.10">
    <property type="entry name" value="Rieske [2Fe-2S] iron-sulphur domain"/>
    <property type="match status" value="1"/>
</dbReference>
<keyword evidence="1" id="KW-0001">2Fe-2S</keyword>
<evidence type="ECO:0000256" key="1">
    <source>
        <dbReference type="ARBA" id="ARBA00022714"/>
    </source>
</evidence>
<evidence type="ECO:0000256" key="2">
    <source>
        <dbReference type="ARBA" id="ARBA00022723"/>
    </source>
</evidence>
<proteinExistence type="predicted"/>
<gene>
    <name evidence="6" type="ORF">LX12_000449</name>
</gene>
<dbReference type="PROSITE" id="PS51296">
    <property type="entry name" value="RIESKE"/>
    <property type="match status" value="1"/>
</dbReference>
<evidence type="ECO:0000313" key="6">
    <source>
        <dbReference type="EMBL" id="MCP2159285.1"/>
    </source>
</evidence>
<protein>
    <submittedName>
        <fullName evidence="6">Nitrite reductase (NADH) small subunit</fullName>
    </submittedName>
</protein>
<sequence>MTTDTAPGWVVVGSIADLTPGEGRTYVVDGRQVAVFRLSDGTVRATGAVCPHRGGPVADGQIDTETVVCPLHQYRFRFADGSCTDDGIGSLEVFAARVDGDRVAVRLTADLS</sequence>
<comment type="caution">
    <text evidence="6">The sequence shown here is derived from an EMBL/GenBank/DDBJ whole genome shotgun (WGS) entry which is preliminary data.</text>
</comment>
<dbReference type="InterPro" id="IPR017941">
    <property type="entry name" value="Rieske_2Fe-2S"/>
</dbReference>
<dbReference type="CDD" id="cd03467">
    <property type="entry name" value="Rieske"/>
    <property type="match status" value="1"/>
</dbReference>
<evidence type="ECO:0000259" key="5">
    <source>
        <dbReference type="PROSITE" id="PS51296"/>
    </source>
</evidence>
<keyword evidence="4" id="KW-0411">Iron-sulfur</keyword>
<dbReference type="RefSeq" id="WP_253652866.1">
    <property type="nucleotide sequence ID" value="NZ_BAAAOE010000004.1"/>
</dbReference>
<keyword evidence="7" id="KW-1185">Reference proteome</keyword>
<reference evidence="6 7" key="1">
    <citation type="submission" date="2022-06" db="EMBL/GenBank/DDBJ databases">
        <title>Genomic Encyclopedia of Archaeal and Bacterial Type Strains, Phase II (KMG-II): from individual species to whole genera.</title>
        <authorList>
            <person name="Goeker M."/>
        </authorList>
    </citation>
    <scope>NUCLEOTIDE SEQUENCE [LARGE SCALE GENOMIC DNA]</scope>
    <source>
        <strain evidence="6 7">DSM 45037</strain>
    </source>
</reference>
<evidence type="ECO:0000256" key="3">
    <source>
        <dbReference type="ARBA" id="ARBA00023004"/>
    </source>
</evidence>
<dbReference type="SUPFAM" id="SSF50022">
    <property type="entry name" value="ISP domain"/>
    <property type="match status" value="1"/>
</dbReference>
<name>A0ABT1GWF1_9NOCA</name>
<dbReference type="PANTHER" id="PTHR21496">
    <property type="entry name" value="FERREDOXIN-RELATED"/>
    <property type="match status" value="1"/>
</dbReference>